<dbReference type="GO" id="GO:0003677">
    <property type="term" value="F:DNA binding"/>
    <property type="evidence" value="ECO:0007669"/>
    <property type="project" value="UniProtKB-KW"/>
</dbReference>
<comment type="similarity">
    <text evidence="5">Belongs to the sigma-70 factor family.</text>
</comment>
<dbReference type="InterPro" id="IPR050239">
    <property type="entry name" value="Sigma-70_RNA_pol_init_factors"/>
</dbReference>
<dbReference type="InterPro" id="IPR000943">
    <property type="entry name" value="RNA_pol_sigma70"/>
</dbReference>
<organism evidence="8 9">
    <name type="scientific">Eiseniibacteriota bacterium</name>
    <dbReference type="NCBI Taxonomy" id="2212470"/>
    <lineage>
        <taxon>Bacteria</taxon>
        <taxon>Candidatus Eiseniibacteriota</taxon>
    </lineage>
</organism>
<keyword evidence="3 5" id="KW-0238">DNA-binding</keyword>
<dbReference type="GO" id="GO:0016987">
    <property type="term" value="F:sigma factor activity"/>
    <property type="evidence" value="ECO:0007669"/>
    <property type="project" value="UniProtKB-KW"/>
</dbReference>
<feature type="domain" description="RNA polymerase sigma-70" evidence="7">
    <location>
        <begin position="315"/>
        <end position="341"/>
    </location>
</feature>
<dbReference type="PANTHER" id="PTHR30603:SF47">
    <property type="entry name" value="RNA POLYMERASE SIGMA FACTOR SIGD, CHLOROPLASTIC"/>
    <property type="match status" value="1"/>
</dbReference>
<dbReference type="SUPFAM" id="SSF88659">
    <property type="entry name" value="Sigma3 and sigma4 domains of RNA polymerase sigma factors"/>
    <property type="match status" value="2"/>
</dbReference>
<keyword evidence="2 5" id="KW-0731">Sigma factor</keyword>
<evidence type="ECO:0000256" key="5">
    <source>
        <dbReference type="RuleBase" id="RU362124"/>
    </source>
</evidence>
<name>A0A933SCK9_UNCEI</name>
<dbReference type="SUPFAM" id="SSF88946">
    <property type="entry name" value="Sigma2 domain of RNA polymerase sigma factors"/>
    <property type="match status" value="1"/>
</dbReference>
<dbReference type="CDD" id="cd06171">
    <property type="entry name" value="Sigma70_r4"/>
    <property type="match status" value="1"/>
</dbReference>
<reference evidence="8" key="1">
    <citation type="submission" date="2020-07" db="EMBL/GenBank/DDBJ databases">
        <title>Huge and variable diversity of episymbiotic CPR bacteria and DPANN archaea in groundwater ecosystems.</title>
        <authorList>
            <person name="He C.Y."/>
            <person name="Keren R."/>
            <person name="Whittaker M."/>
            <person name="Farag I.F."/>
            <person name="Doudna J."/>
            <person name="Cate J.H.D."/>
            <person name="Banfield J.F."/>
        </authorList>
    </citation>
    <scope>NUCLEOTIDE SEQUENCE</scope>
    <source>
        <strain evidence="8">NC_groundwater_1813_Pr3_B-0.1um_71_17</strain>
    </source>
</reference>
<evidence type="ECO:0000256" key="2">
    <source>
        <dbReference type="ARBA" id="ARBA00023082"/>
    </source>
</evidence>
<evidence type="ECO:0000259" key="6">
    <source>
        <dbReference type="PROSITE" id="PS00715"/>
    </source>
</evidence>
<dbReference type="Pfam" id="PF04545">
    <property type="entry name" value="Sigma70_r4"/>
    <property type="match status" value="1"/>
</dbReference>
<evidence type="ECO:0000259" key="7">
    <source>
        <dbReference type="PROSITE" id="PS00716"/>
    </source>
</evidence>
<evidence type="ECO:0000256" key="3">
    <source>
        <dbReference type="ARBA" id="ARBA00023125"/>
    </source>
</evidence>
<proteinExistence type="inferred from homology"/>
<keyword evidence="1 5" id="KW-0805">Transcription regulation</keyword>
<dbReference type="InterPro" id="IPR014284">
    <property type="entry name" value="RNA_pol_sigma-70_dom"/>
</dbReference>
<dbReference type="PANTHER" id="PTHR30603">
    <property type="entry name" value="RNA POLYMERASE SIGMA FACTOR RPO"/>
    <property type="match status" value="1"/>
</dbReference>
<evidence type="ECO:0000256" key="1">
    <source>
        <dbReference type="ARBA" id="ARBA00023015"/>
    </source>
</evidence>
<feature type="domain" description="RNA polymerase sigma-70" evidence="6">
    <location>
        <begin position="146"/>
        <end position="159"/>
    </location>
</feature>
<sequence>MEGPVLVPFRSRLVAARQDALASGELSGKEYESLLLDDDFDAAAFERFRAALLADGVRLPDTGDDESAPRRVERRTSAGEAERDLLDIYLDQIGRVKLIAHDETLALSVRARNGDEGARKQLILANLRLVVHLARQYRNRGLAFLDLIEEGNIGLIHAVDGFEADRGLHFSTYASIWIRQSILRGLAEQSRSVRIPVQMFRQMNRYVSVQRQLTMRLGREPSIDEIARELEVTVVRAERLRALVAGMQSLDTNEGVDAFEELSAEQLGQAPASVERLVELQLEHEKIDRLLRSLGQREEQVIRIRYGFYDGDARSLQETGDHFGISRERVRQIEARALEKLREAITLADGPATEGSSRTAVL</sequence>
<dbReference type="Pfam" id="PF04539">
    <property type="entry name" value="Sigma70_r3"/>
    <property type="match status" value="1"/>
</dbReference>
<dbReference type="PROSITE" id="PS00716">
    <property type="entry name" value="SIGMA70_2"/>
    <property type="match status" value="1"/>
</dbReference>
<dbReference type="NCBIfam" id="TIGR02937">
    <property type="entry name" value="sigma70-ECF"/>
    <property type="match status" value="1"/>
</dbReference>
<dbReference type="Gene3D" id="1.10.601.10">
    <property type="entry name" value="RNA Polymerase Primary Sigma Factor"/>
    <property type="match status" value="1"/>
</dbReference>
<evidence type="ECO:0000313" key="8">
    <source>
        <dbReference type="EMBL" id="MBI5169293.1"/>
    </source>
</evidence>
<dbReference type="InterPro" id="IPR007627">
    <property type="entry name" value="RNA_pol_sigma70_r2"/>
</dbReference>
<comment type="caution">
    <text evidence="8">The sequence shown here is derived from an EMBL/GenBank/DDBJ whole genome shotgun (WGS) entry which is preliminary data.</text>
</comment>
<keyword evidence="4 5" id="KW-0804">Transcription</keyword>
<dbReference type="Gene3D" id="1.10.10.10">
    <property type="entry name" value="Winged helix-like DNA-binding domain superfamily/Winged helix DNA-binding domain"/>
    <property type="match status" value="2"/>
</dbReference>
<evidence type="ECO:0000313" key="9">
    <source>
        <dbReference type="Proteomes" id="UP000696931"/>
    </source>
</evidence>
<dbReference type="Pfam" id="PF04542">
    <property type="entry name" value="Sigma70_r2"/>
    <property type="match status" value="1"/>
</dbReference>
<dbReference type="InterPro" id="IPR007630">
    <property type="entry name" value="RNA_pol_sigma70_r4"/>
</dbReference>
<dbReference type="InterPro" id="IPR007624">
    <property type="entry name" value="RNA_pol_sigma70_r3"/>
</dbReference>
<dbReference type="AlphaFoldDB" id="A0A933SCK9"/>
<dbReference type="Proteomes" id="UP000696931">
    <property type="component" value="Unassembled WGS sequence"/>
</dbReference>
<dbReference type="GO" id="GO:0006352">
    <property type="term" value="P:DNA-templated transcription initiation"/>
    <property type="evidence" value="ECO:0007669"/>
    <property type="project" value="InterPro"/>
</dbReference>
<accession>A0A933SCK9</accession>
<dbReference type="InterPro" id="IPR036388">
    <property type="entry name" value="WH-like_DNA-bd_sf"/>
</dbReference>
<dbReference type="InterPro" id="IPR013324">
    <property type="entry name" value="RNA_pol_sigma_r3/r4-like"/>
</dbReference>
<comment type="function">
    <text evidence="5">Sigma factors are initiation factors that promote the attachment of RNA polymerase to specific initiation sites and are then released.</text>
</comment>
<dbReference type="InterPro" id="IPR013325">
    <property type="entry name" value="RNA_pol_sigma_r2"/>
</dbReference>
<dbReference type="PROSITE" id="PS00715">
    <property type="entry name" value="SIGMA70_1"/>
    <property type="match status" value="1"/>
</dbReference>
<dbReference type="PRINTS" id="PR00046">
    <property type="entry name" value="SIGMA70FCT"/>
</dbReference>
<dbReference type="EMBL" id="JACRIW010000048">
    <property type="protein sequence ID" value="MBI5169293.1"/>
    <property type="molecule type" value="Genomic_DNA"/>
</dbReference>
<evidence type="ECO:0000256" key="4">
    <source>
        <dbReference type="ARBA" id="ARBA00023163"/>
    </source>
</evidence>
<gene>
    <name evidence="8" type="ORF">HZA61_07380</name>
</gene>
<protein>
    <recommendedName>
        <fullName evidence="5">RNA polymerase sigma factor</fullName>
    </recommendedName>
</protein>